<keyword evidence="1" id="KW-0539">Nucleus</keyword>
<feature type="region of interest" description="Disordered" evidence="2">
    <location>
        <begin position="290"/>
        <end position="326"/>
    </location>
</feature>
<organism evidence="4 5">
    <name type="scientific">Tolypocladium capitatum</name>
    <dbReference type="NCBI Taxonomy" id="45235"/>
    <lineage>
        <taxon>Eukaryota</taxon>
        <taxon>Fungi</taxon>
        <taxon>Dikarya</taxon>
        <taxon>Ascomycota</taxon>
        <taxon>Pezizomycotina</taxon>
        <taxon>Sordariomycetes</taxon>
        <taxon>Hypocreomycetidae</taxon>
        <taxon>Hypocreales</taxon>
        <taxon>Ophiocordycipitaceae</taxon>
        <taxon>Tolypocladium</taxon>
    </lineage>
</organism>
<comment type="caution">
    <text evidence="4">The sequence shown here is derived from an EMBL/GenBank/DDBJ whole genome shotgun (WGS) entry which is preliminary data.</text>
</comment>
<evidence type="ECO:0000256" key="2">
    <source>
        <dbReference type="SAM" id="MobiDB-lite"/>
    </source>
</evidence>
<feature type="region of interest" description="Disordered" evidence="2">
    <location>
        <begin position="60"/>
        <end position="114"/>
    </location>
</feature>
<dbReference type="GO" id="GO:0008270">
    <property type="term" value="F:zinc ion binding"/>
    <property type="evidence" value="ECO:0007669"/>
    <property type="project" value="InterPro"/>
</dbReference>
<keyword evidence="5" id="KW-1185">Reference proteome</keyword>
<feature type="domain" description="Zn(2)-C6 fungal-type" evidence="3">
    <location>
        <begin position="25"/>
        <end position="58"/>
    </location>
</feature>
<dbReference type="Proteomes" id="UP000236621">
    <property type="component" value="Unassembled WGS sequence"/>
</dbReference>
<name>A0A2K3QD59_9HYPO</name>
<dbReference type="SMART" id="SM00066">
    <property type="entry name" value="GAL4"/>
    <property type="match status" value="1"/>
</dbReference>
<dbReference type="Gene3D" id="4.10.240.10">
    <property type="entry name" value="Zn(2)-C6 fungal-type DNA-binding domain"/>
    <property type="match status" value="1"/>
</dbReference>
<dbReference type="CDD" id="cd00067">
    <property type="entry name" value="GAL4"/>
    <property type="match status" value="1"/>
</dbReference>
<evidence type="ECO:0000313" key="5">
    <source>
        <dbReference type="Proteomes" id="UP000236621"/>
    </source>
</evidence>
<dbReference type="EMBL" id="NRSZ01000741">
    <property type="protein sequence ID" value="PNY25474.1"/>
    <property type="molecule type" value="Genomic_DNA"/>
</dbReference>
<feature type="compositionally biased region" description="Low complexity" evidence="2">
    <location>
        <begin position="94"/>
        <end position="110"/>
    </location>
</feature>
<protein>
    <submittedName>
        <fullName evidence="4">Zn(II)2-Cys6 binuclear cluster domain-like protein</fullName>
    </submittedName>
</protein>
<dbReference type="GO" id="GO:0000981">
    <property type="term" value="F:DNA-binding transcription factor activity, RNA polymerase II-specific"/>
    <property type="evidence" value="ECO:0007669"/>
    <property type="project" value="InterPro"/>
</dbReference>
<dbReference type="Pfam" id="PF00172">
    <property type="entry name" value="Zn_clus"/>
    <property type="match status" value="1"/>
</dbReference>
<dbReference type="STRING" id="45235.A0A2K3QD59"/>
<dbReference type="AlphaFoldDB" id="A0A2K3QD59"/>
<proteinExistence type="predicted"/>
<gene>
    <name evidence="4" type="ORF">TCAP_04580</name>
</gene>
<reference evidence="4 5" key="1">
    <citation type="submission" date="2017-08" db="EMBL/GenBank/DDBJ databases">
        <title>Harnessing the power of phylogenomics to disentangle the directionality and signatures of interkingdom host jumping in the parasitic fungal genus Tolypocladium.</title>
        <authorList>
            <person name="Quandt C.A."/>
            <person name="Patterson W."/>
            <person name="Spatafora J.W."/>
        </authorList>
    </citation>
    <scope>NUCLEOTIDE SEQUENCE [LARGE SCALE GENOMIC DNA]</scope>
    <source>
        <strain evidence="4 5">CBS 113982</strain>
    </source>
</reference>
<accession>A0A2K3QD59</accession>
<dbReference type="PROSITE" id="PS00463">
    <property type="entry name" value="ZN2_CY6_FUNGAL_1"/>
    <property type="match status" value="1"/>
</dbReference>
<dbReference type="InterPro" id="IPR001138">
    <property type="entry name" value="Zn2Cys6_DnaBD"/>
</dbReference>
<feature type="compositionally biased region" description="Polar residues" evidence="2">
    <location>
        <begin position="292"/>
        <end position="302"/>
    </location>
</feature>
<sequence>MSLSLDPSPGSGFGIMTNPAIRRFACDQCHAQKLRCTKPDGGGDVCTRCQRLARPCIWSSPLRSGRPAKNKHHPADPPTIAGLATASIPEPALGTTPSDTTTASSSGSAPEDTTASLNAQDFNLYDVFNLFSPRSFESNPPSLWAPGTGDHHQNVADLPQPPPGPALGSLACPAGNQYLEVAQCLSELNMNLLRLNESLHAEPWGSMFDSPATVVAKLTSCNNQTDTITSGYPLADIFEKTQAFIDLAKRAAGCAMPSGPPPEASASSSGSPEACLSWSSDNDSLCGIDANRSGSALSTEPNQLLHRHQATPTRRSSRDRSSTTTGDLPTALILASCYCRILDIYLTVFTHILHFDQALAFAAASGGPDYPAMIHPAFPPLQWGGFQPTHYGPLHMLMVVHVSSFLLAETERTLGVNKWELSVTQPRVYGQRRSSRPRPPKRRRGNENSDYSNRGFPGHGTSARSSQGTVLSWELIEMVAREDKPDAANGGRSGKIATLRRLIRKVKKQLEKGSVTH</sequence>
<dbReference type="InterPro" id="IPR036864">
    <property type="entry name" value="Zn2-C6_fun-type_DNA-bd_sf"/>
</dbReference>
<dbReference type="PROSITE" id="PS50048">
    <property type="entry name" value="ZN2_CY6_FUNGAL_2"/>
    <property type="match status" value="1"/>
</dbReference>
<feature type="region of interest" description="Disordered" evidence="2">
    <location>
        <begin position="427"/>
        <end position="467"/>
    </location>
</feature>
<feature type="compositionally biased region" description="Basic residues" evidence="2">
    <location>
        <begin position="433"/>
        <end position="444"/>
    </location>
</feature>
<dbReference type="OrthoDB" id="4222821at2759"/>
<evidence type="ECO:0000313" key="4">
    <source>
        <dbReference type="EMBL" id="PNY25474.1"/>
    </source>
</evidence>
<evidence type="ECO:0000259" key="3">
    <source>
        <dbReference type="PROSITE" id="PS50048"/>
    </source>
</evidence>
<evidence type="ECO:0000256" key="1">
    <source>
        <dbReference type="ARBA" id="ARBA00023242"/>
    </source>
</evidence>
<dbReference type="SUPFAM" id="SSF57701">
    <property type="entry name" value="Zn2/Cys6 DNA-binding domain"/>
    <property type="match status" value="1"/>
</dbReference>